<dbReference type="Proteomes" id="UP001165667">
    <property type="component" value="Unassembled WGS sequence"/>
</dbReference>
<keyword evidence="3" id="KW-1185">Reference proteome</keyword>
<accession>A0AA42CLE2</accession>
<dbReference type="AlphaFoldDB" id="A0AA42CLE2"/>
<protein>
    <submittedName>
        <fullName evidence="2">Uncharacterized protein</fullName>
    </submittedName>
</protein>
<sequence length="119" mass="12768">MEDAVAGRCRPGAVEDDSATVEEGDALRGGHNQADLVRDDDHCHPLGREVLYGGQNHLARDVLGPIGAGVALPLDEVGIRHADRRAEGILLHAHLGDGGRVGHHVEPLHRQTREYPFPG</sequence>
<reference evidence="2" key="1">
    <citation type="submission" date="2022-05" db="EMBL/GenBank/DDBJ databases">
        <authorList>
            <person name="Pankratov T."/>
        </authorList>
    </citation>
    <scope>NUCLEOTIDE SEQUENCE</scope>
    <source>
        <strain evidence="2">BP6-180914</strain>
    </source>
</reference>
<gene>
    <name evidence="2" type="ORF">M8523_26460</name>
</gene>
<evidence type="ECO:0000256" key="1">
    <source>
        <dbReference type="SAM" id="MobiDB-lite"/>
    </source>
</evidence>
<evidence type="ECO:0000313" key="3">
    <source>
        <dbReference type="Proteomes" id="UP001165667"/>
    </source>
</evidence>
<name>A0AA42CLE2_9HYPH</name>
<feature type="region of interest" description="Disordered" evidence="1">
    <location>
        <begin position="1"/>
        <end position="21"/>
    </location>
</feature>
<dbReference type="RefSeq" id="WP_282587900.1">
    <property type="nucleotide sequence ID" value="NZ_JAMOIM010000027.1"/>
</dbReference>
<organism evidence="2 3">
    <name type="scientific">Lichenifustis flavocetrariae</name>
    <dbReference type="NCBI Taxonomy" id="2949735"/>
    <lineage>
        <taxon>Bacteria</taxon>
        <taxon>Pseudomonadati</taxon>
        <taxon>Pseudomonadota</taxon>
        <taxon>Alphaproteobacteria</taxon>
        <taxon>Hyphomicrobiales</taxon>
        <taxon>Lichenihabitantaceae</taxon>
        <taxon>Lichenifustis</taxon>
    </lineage>
</organism>
<dbReference type="EMBL" id="JAMOIM010000027">
    <property type="protein sequence ID" value="MCW6511524.1"/>
    <property type="molecule type" value="Genomic_DNA"/>
</dbReference>
<evidence type="ECO:0000313" key="2">
    <source>
        <dbReference type="EMBL" id="MCW6511524.1"/>
    </source>
</evidence>
<comment type="caution">
    <text evidence="2">The sequence shown here is derived from an EMBL/GenBank/DDBJ whole genome shotgun (WGS) entry which is preliminary data.</text>
</comment>
<proteinExistence type="predicted"/>